<dbReference type="InterPro" id="IPR003661">
    <property type="entry name" value="HisK_dim/P_dom"/>
</dbReference>
<evidence type="ECO:0000256" key="4">
    <source>
        <dbReference type="ARBA" id="ARBA00022679"/>
    </source>
</evidence>
<dbReference type="SUPFAM" id="SSF52172">
    <property type="entry name" value="CheY-like"/>
    <property type="match status" value="1"/>
</dbReference>
<dbReference type="PROSITE" id="PS50110">
    <property type="entry name" value="RESPONSE_REGULATORY"/>
    <property type="match status" value="1"/>
</dbReference>
<feature type="domain" description="PAC" evidence="10">
    <location>
        <begin position="260"/>
        <end position="312"/>
    </location>
</feature>
<dbReference type="InterPro" id="IPR003594">
    <property type="entry name" value="HATPase_dom"/>
</dbReference>
<dbReference type="Gene3D" id="3.40.50.2300">
    <property type="match status" value="1"/>
</dbReference>
<evidence type="ECO:0000313" key="11">
    <source>
        <dbReference type="EMBL" id="MBC2769109.1"/>
    </source>
</evidence>
<evidence type="ECO:0000256" key="3">
    <source>
        <dbReference type="ARBA" id="ARBA00022553"/>
    </source>
</evidence>
<dbReference type="Proteomes" id="UP000545386">
    <property type="component" value="Unassembled WGS sequence"/>
</dbReference>
<evidence type="ECO:0000259" key="10">
    <source>
        <dbReference type="PROSITE" id="PS50113"/>
    </source>
</evidence>
<dbReference type="EMBL" id="JACJUU010000002">
    <property type="protein sequence ID" value="MBC2769109.1"/>
    <property type="molecule type" value="Genomic_DNA"/>
</dbReference>
<dbReference type="SMART" id="SM00388">
    <property type="entry name" value="HisKA"/>
    <property type="match status" value="1"/>
</dbReference>
<feature type="domain" description="Response regulatory" evidence="8">
    <location>
        <begin position="830"/>
        <end position="946"/>
    </location>
</feature>
<dbReference type="Pfam" id="PF02518">
    <property type="entry name" value="HATPase_c"/>
    <property type="match status" value="1"/>
</dbReference>
<dbReference type="Gene3D" id="3.30.450.20">
    <property type="entry name" value="PAS domain"/>
    <property type="match status" value="3"/>
</dbReference>
<dbReference type="InterPro" id="IPR029016">
    <property type="entry name" value="GAF-like_dom_sf"/>
</dbReference>
<feature type="domain" description="PAS" evidence="9">
    <location>
        <begin position="186"/>
        <end position="256"/>
    </location>
</feature>
<evidence type="ECO:0000259" key="8">
    <source>
        <dbReference type="PROSITE" id="PS50110"/>
    </source>
</evidence>
<dbReference type="SMART" id="SM00387">
    <property type="entry name" value="HATPase_c"/>
    <property type="match status" value="1"/>
</dbReference>
<gene>
    <name evidence="11" type="ORF">GTU67_04155</name>
</gene>
<dbReference type="PANTHER" id="PTHR43304">
    <property type="entry name" value="PHYTOCHROME-LIKE PROTEIN CPH1"/>
    <property type="match status" value="1"/>
</dbReference>
<dbReference type="PROSITE" id="PS50112">
    <property type="entry name" value="PAS"/>
    <property type="match status" value="3"/>
</dbReference>
<evidence type="ECO:0000256" key="1">
    <source>
        <dbReference type="ARBA" id="ARBA00000085"/>
    </source>
</evidence>
<keyword evidence="5" id="KW-0418">Kinase</keyword>
<organism evidence="11 12">
    <name type="scientific">Pusillimonas minor</name>
    <dbReference type="NCBI Taxonomy" id="2697024"/>
    <lineage>
        <taxon>Bacteria</taxon>
        <taxon>Pseudomonadati</taxon>
        <taxon>Pseudomonadota</taxon>
        <taxon>Betaproteobacteria</taxon>
        <taxon>Burkholderiales</taxon>
        <taxon>Alcaligenaceae</taxon>
        <taxon>Pusillimonas</taxon>
    </lineage>
</organism>
<dbReference type="SUPFAM" id="SSF55785">
    <property type="entry name" value="PYP-like sensor domain (PAS domain)"/>
    <property type="match status" value="3"/>
</dbReference>
<dbReference type="SMART" id="SM00091">
    <property type="entry name" value="PAS"/>
    <property type="match status" value="3"/>
</dbReference>
<dbReference type="InterPro" id="IPR013655">
    <property type="entry name" value="PAS_fold_3"/>
</dbReference>
<evidence type="ECO:0000313" key="12">
    <source>
        <dbReference type="Proteomes" id="UP000545386"/>
    </source>
</evidence>
<dbReference type="PROSITE" id="PS50113">
    <property type="entry name" value="PAC"/>
    <property type="match status" value="3"/>
</dbReference>
<dbReference type="Gene3D" id="3.30.450.40">
    <property type="match status" value="1"/>
</dbReference>
<dbReference type="InterPro" id="IPR003018">
    <property type="entry name" value="GAF"/>
</dbReference>
<dbReference type="Gene3D" id="3.30.565.10">
    <property type="entry name" value="Histidine kinase-like ATPase, C-terminal domain"/>
    <property type="match status" value="1"/>
</dbReference>
<dbReference type="NCBIfam" id="TIGR00229">
    <property type="entry name" value="sensory_box"/>
    <property type="match status" value="3"/>
</dbReference>
<proteinExistence type="predicted"/>
<dbReference type="SUPFAM" id="SSF47384">
    <property type="entry name" value="Homodimeric domain of signal transducing histidine kinase"/>
    <property type="match status" value="1"/>
</dbReference>
<dbReference type="Pfam" id="PF00072">
    <property type="entry name" value="Response_reg"/>
    <property type="match status" value="1"/>
</dbReference>
<evidence type="ECO:0000259" key="9">
    <source>
        <dbReference type="PROSITE" id="PS50112"/>
    </source>
</evidence>
<dbReference type="InterPro" id="IPR035965">
    <property type="entry name" value="PAS-like_dom_sf"/>
</dbReference>
<dbReference type="PRINTS" id="PR00344">
    <property type="entry name" value="BCTRLSENSOR"/>
</dbReference>
<evidence type="ECO:0000256" key="5">
    <source>
        <dbReference type="ARBA" id="ARBA00022777"/>
    </source>
</evidence>
<keyword evidence="12" id="KW-1185">Reference proteome</keyword>
<keyword evidence="3 6" id="KW-0597">Phosphoprotein</keyword>
<sequence>MAELFDARRVSPERALILLQNRLFRDAVRGKTLFELLGELIAFVESEFPRVRASILFVDEEGRRLVPGLSPRLSEGYVSALCALGIGPSSASCGSAVFIGDLVIVADTATDPLWANVSYVAAKEGVAACSSFPFRNSEGAVIGTLALHADHRCQPSVDDISMLDQLAALTGLLVVHDRKMQQTKFTGQEINNAFYGAATGIAISDLNGRFVQVNRAYCDMLGYTEQELLSLDYMAVTYVEDRHKTDDEIQLLLRGLKRNTIVDKRYAHKDGRIIWARVSVSVQHDAHGRPTGLIGIAEDFTEIKLAQAQREEAEKSMLNFLANLPGMVYRCRNDDHWTMLYVSQSVQSLTGYDADDLLLNRRLSYAQVIHPDDIAHVGSRIDEAVRLNGSFHVNYRIRRADGQIAWVWEQGRVVLDDTGEVAFLEGYITDITARKVAEAALADSQRQAEALLNAVAEGINGVDQYGNIVYVNKAALQAFGYTEPEMLGKNSHVLVHHHRKDAQPYPFTNCPVYKTLQDGKVRRVSDEVFFRKDGSSFPVEYMVSPVFTESDEIHGAVVSFNDISERLALEEQLRRAQRLDSLGQLTGGVAHDFNNLLTVIMGNAELLESHLSVQDPMKKVAGMVVNAAQRGAELTRALLAFSRKQPLKPSVVSVNDLLEKNRSFIKSAVGEHITLTIIENPDLWSANIDAHQLENALLNLAINARDAMRAGGQLTFHTSNVHFATEQAQQRHMAAGDYVAVSVTDTGSGIEPAILDRVFEPFFTTKDQGKGTGLGLAMVYGFVRQSGGHTEIETEPGRGTTIRLYLPAVKSAVSLPEASVQPRVKGGAECILLVEDDPLVRLYAVTLLSGLGYDVTEYANGAEALAAVAAGKTFDLLFTDMVMPGDINGKQLADQVRAICPTAKVLFTSGYSENHLMDGEQLAQGIQLLTKPYRKDELAAKIREILDQ</sequence>
<dbReference type="RefSeq" id="WP_185778900.1">
    <property type="nucleotide sequence ID" value="NZ_JACJUU010000002.1"/>
</dbReference>
<keyword evidence="4" id="KW-0808">Transferase</keyword>
<dbReference type="Pfam" id="PF00989">
    <property type="entry name" value="PAS"/>
    <property type="match status" value="2"/>
</dbReference>
<dbReference type="Pfam" id="PF00512">
    <property type="entry name" value="HisKA"/>
    <property type="match status" value="1"/>
</dbReference>
<name>A0A842HK95_9BURK</name>
<dbReference type="AlphaFoldDB" id="A0A842HK95"/>
<evidence type="ECO:0000259" key="7">
    <source>
        <dbReference type="PROSITE" id="PS50109"/>
    </source>
</evidence>
<reference evidence="11 12" key="1">
    <citation type="submission" date="2020-08" db="EMBL/GenBank/DDBJ databases">
        <title>Paraeoetvoesia sp. YC-7-48 draft genome sequence.</title>
        <authorList>
            <person name="Yao L."/>
        </authorList>
    </citation>
    <scope>NUCLEOTIDE SEQUENCE [LARGE SCALE GENOMIC DNA]</scope>
    <source>
        <strain evidence="12">YC-7-48</strain>
    </source>
</reference>
<dbReference type="Pfam" id="PF08447">
    <property type="entry name" value="PAS_3"/>
    <property type="match status" value="1"/>
</dbReference>
<feature type="domain" description="PAC" evidence="10">
    <location>
        <begin position="523"/>
        <end position="575"/>
    </location>
</feature>
<dbReference type="InterPro" id="IPR001789">
    <property type="entry name" value="Sig_transdc_resp-reg_receiver"/>
</dbReference>
<dbReference type="SMART" id="SM00086">
    <property type="entry name" value="PAC"/>
    <property type="match status" value="3"/>
</dbReference>
<dbReference type="GO" id="GO:0006355">
    <property type="term" value="P:regulation of DNA-templated transcription"/>
    <property type="evidence" value="ECO:0007669"/>
    <property type="project" value="InterPro"/>
</dbReference>
<dbReference type="InterPro" id="IPR036890">
    <property type="entry name" value="HATPase_C_sf"/>
</dbReference>
<dbReference type="Gene3D" id="1.10.287.130">
    <property type="match status" value="1"/>
</dbReference>
<dbReference type="PROSITE" id="PS50109">
    <property type="entry name" value="HIS_KIN"/>
    <property type="match status" value="1"/>
</dbReference>
<feature type="domain" description="PAS" evidence="9">
    <location>
        <begin position="444"/>
        <end position="490"/>
    </location>
</feature>
<dbReference type="InterPro" id="IPR001610">
    <property type="entry name" value="PAC"/>
</dbReference>
<dbReference type="InterPro" id="IPR000700">
    <property type="entry name" value="PAS-assoc_C"/>
</dbReference>
<dbReference type="PANTHER" id="PTHR43304:SF1">
    <property type="entry name" value="PAC DOMAIN-CONTAINING PROTEIN"/>
    <property type="match status" value="1"/>
</dbReference>
<dbReference type="InterPro" id="IPR004358">
    <property type="entry name" value="Sig_transdc_His_kin-like_C"/>
</dbReference>
<accession>A0A842HK95</accession>
<dbReference type="Pfam" id="PF13185">
    <property type="entry name" value="GAF_2"/>
    <property type="match status" value="1"/>
</dbReference>
<evidence type="ECO:0000256" key="2">
    <source>
        <dbReference type="ARBA" id="ARBA00012438"/>
    </source>
</evidence>
<dbReference type="SMART" id="SM00448">
    <property type="entry name" value="REC"/>
    <property type="match status" value="1"/>
</dbReference>
<dbReference type="InterPro" id="IPR011006">
    <property type="entry name" value="CheY-like_superfamily"/>
</dbReference>
<feature type="domain" description="PAC" evidence="10">
    <location>
        <begin position="391"/>
        <end position="443"/>
    </location>
</feature>
<dbReference type="GO" id="GO:0000155">
    <property type="term" value="F:phosphorelay sensor kinase activity"/>
    <property type="evidence" value="ECO:0007669"/>
    <property type="project" value="InterPro"/>
</dbReference>
<dbReference type="CDD" id="cd00130">
    <property type="entry name" value="PAS"/>
    <property type="match status" value="3"/>
</dbReference>
<dbReference type="InterPro" id="IPR052162">
    <property type="entry name" value="Sensor_kinase/Photoreceptor"/>
</dbReference>
<dbReference type="SUPFAM" id="SSF55874">
    <property type="entry name" value="ATPase domain of HSP90 chaperone/DNA topoisomerase II/histidine kinase"/>
    <property type="match status" value="1"/>
</dbReference>
<comment type="caution">
    <text evidence="11">The sequence shown here is derived from an EMBL/GenBank/DDBJ whole genome shotgun (WGS) entry which is preliminary data.</text>
</comment>
<dbReference type="InterPro" id="IPR000014">
    <property type="entry name" value="PAS"/>
</dbReference>
<dbReference type="SUPFAM" id="SSF55781">
    <property type="entry name" value="GAF domain-like"/>
    <property type="match status" value="1"/>
</dbReference>
<feature type="modified residue" description="4-aspartylphosphate" evidence="6">
    <location>
        <position position="880"/>
    </location>
</feature>
<dbReference type="InterPro" id="IPR005467">
    <property type="entry name" value="His_kinase_dom"/>
</dbReference>
<dbReference type="EC" id="2.7.13.3" evidence="2"/>
<feature type="domain" description="Histidine kinase" evidence="7">
    <location>
        <begin position="588"/>
        <end position="810"/>
    </location>
</feature>
<dbReference type="InterPro" id="IPR036097">
    <property type="entry name" value="HisK_dim/P_sf"/>
</dbReference>
<evidence type="ECO:0000256" key="6">
    <source>
        <dbReference type="PROSITE-ProRule" id="PRU00169"/>
    </source>
</evidence>
<feature type="domain" description="PAS" evidence="9">
    <location>
        <begin position="313"/>
        <end position="388"/>
    </location>
</feature>
<dbReference type="CDD" id="cd00082">
    <property type="entry name" value="HisKA"/>
    <property type="match status" value="1"/>
</dbReference>
<protein>
    <recommendedName>
        <fullName evidence="2">histidine kinase</fullName>
        <ecNumber evidence="2">2.7.13.3</ecNumber>
    </recommendedName>
</protein>
<comment type="catalytic activity">
    <reaction evidence="1">
        <text>ATP + protein L-histidine = ADP + protein N-phospho-L-histidine.</text>
        <dbReference type="EC" id="2.7.13.3"/>
    </reaction>
</comment>
<dbReference type="InterPro" id="IPR013767">
    <property type="entry name" value="PAS_fold"/>
</dbReference>